<dbReference type="SUPFAM" id="SSF51419">
    <property type="entry name" value="PLP-binding barrel"/>
    <property type="match status" value="1"/>
</dbReference>
<comment type="function">
    <text evidence="3 12">Catalyzes the biosynthesis of agmatine from arginine.</text>
</comment>
<dbReference type="HAMAP" id="MF_01417">
    <property type="entry name" value="SpeA"/>
    <property type="match status" value="1"/>
</dbReference>
<dbReference type="Gene3D" id="1.10.287.3440">
    <property type="match status" value="1"/>
</dbReference>
<dbReference type="NCBIfam" id="TIGR01273">
    <property type="entry name" value="speA"/>
    <property type="match status" value="1"/>
</dbReference>
<dbReference type="CDD" id="cd06830">
    <property type="entry name" value="PLPDE_III_ADC"/>
    <property type="match status" value="1"/>
</dbReference>
<keyword evidence="11 12" id="KW-0456">Lyase</keyword>
<dbReference type="Pfam" id="PF17810">
    <property type="entry name" value="Arg_decarb_HB"/>
    <property type="match status" value="1"/>
</dbReference>
<gene>
    <name evidence="12" type="primary">speA</name>
    <name evidence="18" type="ORF">B1C78_02715</name>
</gene>
<comment type="pathway">
    <text evidence="12">Amine and polyamine biosynthesis; agmatine biosynthesis; agmatine from L-arginine: step 1/1.</text>
</comment>
<evidence type="ECO:0000256" key="14">
    <source>
        <dbReference type="PIRSR" id="PIRSR600183-50"/>
    </source>
</evidence>
<dbReference type="GO" id="GO:0033388">
    <property type="term" value="P:putrescine biosynthetic process from arginine"/>
    <property type="evidence" value="ECO:0007669"/>
    <property type="project" value="TreeGrafter"/>
</dbReference>
<dbReference type="InterPro" id="IPR029066">
    <property type="entry name" value="PLP-binding_barrel"/>
</dbReference>
<evidence type="ECO:0000256" key="13">
    <source>
        <dbReference type="PIRSR" id="PIRSR001336-50"/>
    </source>
</evidence>
<evidence type="ECO:0000256" key="6">
    <source>
        <dbReference type="ARBA" id="ARBA00022793"/>
    </source>
</evidence>
<dbReference type="InterPro" id="IPR022644">
    <property type="entry name" value="De-COase2_N"/>
</dbReference>
<dbReference type="PROSITE" id="PS00879">
    <property type="entry name" value="ODR_DC_2_2"/>
    <property type="match status" value="1"/>
</dbReference>
<dbReference type="Pfam" id="PF17944">
    <property type="entry name" value="Arg_decarbox_C"/>
    <property type="match status" value="1"/>
</dbReference>
<accession>A0A1V3NSI9</accession>
<comment type="caution">
    <text evidence="12">Lacks conserved residue(s) required for the propagation of feature annotation.</text>
</comment>
<dbReference type="Gene3D" id="3.20.20.10">
    <property type="entry name" value="Alanine racemase"/>
    <property type="match status" value="1"/>
</dbReference>
<name>A0A1V3NSI9_9GAMM</name>
<evidence type="ECO:0000256" key="10">
    <source>
        <dbReference type="ARBA" id="ARBA00023115"/>
    </source>
</evidence>
<evidence type="ECO:0000256" key="3">
    <source>
        <dbReference type="ARBA" id="ARBA00002257"/>
    </source>
</evidence>
<evidence type="ECO:0000256" key="5">
    <source>
        <dbReference type="ARBA" id="ARBA00022723"/>
    </source>
</evidence>
<dbReference type="UniPathway" id="UPA00186">
    <property type="reaction ID" value="UER00284"/>
</dbReference>
<dbReference type="PRINTS" id="PR01180">
    <property type="entry name" value="ARGDCRBXLASE"/>
</dbReference>
<feature type="domain" description="Arginine decarboxylase C-terminal helical" evidence="17">
    <location>
        <begin position="576"/>
        <end position="625"/>
    </location>
</feature>
<comment type="cofactor">
    <cofactor evidence="1 12 13">
        <name>pyridoxal 5'-phosphate</name>
        <dbReference type="ChEBI" id="CHEBI:597326"/>
    </cofactor>
</comment>
<feature type="domain" description="Arginine decarboxylase helical bundle" evidence="16">
    <location>
        <begin position="367"/>
        <end position="447"/>
    </location>
</feature>
<dbReference type="EMBL" id="MVBK01000015">
    <property type="protein sequence ID" value="OOG27838.1"/>
    <property type="molecule type" value="Genomic_DNA"/>
</dbReference>
<comment type="catalytic activity">
    <reaction evidence="12">
        <text>L-arginine + H(+) = agmatine + CO2</text>
        <dbReference type="Rhea" id="RHEA:17641"/>
        <dbReference type="ChEBI" id="CHEBI:15378"/>
        <dbReference type="ChEBI" id="CHEBI:16526"/>
        <dbReference type="ChEBI" id="CHEBI:32682"/>
        <dbReference type="ChEBI" id="CHEBI:58145"/>
        <dbReference type="EC" id="4.1.1.19"/>
    </reaction>
</comment>
<dbReference type="InterPro" id="IPR000183">
    <property type="entry name" value="Orn/DAP/Arg_de-COase"/>
</dbReference>
<keyword evidence="6 12" id="KW-0210">Decarboxylase</keyword>
<comment type="caution">
    <text evidence="18">The sequence shown here is derived from an EMBL/GenBank/DDBJ whole genome shotgun (WGS) entry which is preliminary data.</text>
</comment>
<evidence type="ECO:0000256" key="12">
    <source>
        <dbReference type="HAMAP-Rule" id="MF_01417"/>
    </source>
</evidence>
<dbReference type="InterPro" id="IPR009006">
    <property type="entry name" value="Ala_racemase/Decarboxylase_C"/>
</dbReference>
<dbReference type="GO" id="GO:0006527">
    <property type="term" value="P:L-arginine catabolic process"/>
    <property type="evidence" value="ECO:0007669"/>
    <property type="project" value="InterPro"/>
</dbReference>
<protein>
    <recommendedName>
        <fullName evidence="12">Biosynthetic arginine decarboxylase</fullName>
        <shortName evidence="12">ADC</shortName>
        <ecNumber evidence="12">4.1.1.19</ecNumber>
    </recommendedName>
</protein>
<dbReference type="Proteomes" id="UP000189462">
    <property type="component" value="Unassembled WGS sequence"/>
</dbReference>
<dbReference type="PROSITE" id="PS00878">
    <property type="entry name" value="ODR_DC_2_1"/>
    <property type="match status" value="1"/>
</dbReference>
<evidence type="ECO:0000256" key="8">
    <source>
        <dbReference type="ARBA" id="ARBA00022898"/>
    </source>
</evidence>
<dbReference type="PIRSF" id="PIRSF001336">
    <property type="entry name" value="Arg_decrbxlase"/>
    <property type="match status" value="1"/>
</dbReference>
<keyword evidence="8 12" id="KW-0663">Pyridoxal phosphate</keyword>
<dbReference type="RefSeq" id="WP_077277599.1">
    <property type="nucleotide sequence ID" value="NZ_MVBK01000015.1"/>
</dbReference>
<dbReference type="STRING" id="108003.B1C78_02715"/>
<organism evidence="18 19">
    <name type="scientific">Thioalkalivibrio denitrificans</name>
    <dbReference type="NCBI Taxonomy" id="108003"/>
    <lineage>
        <taxon>Bacteria</taxon>
        <taxon>Pseudomonadati</taxon>
        <taxon>Pseudomonadota</taxon>
        <taxon>Gammaproteobacteria</taxon>
        <taxon>Chromatiales</taxon>
        <taxon>Ectothiorhodospiraceae</taxon>
        <taxon>Thioalkalivibrio</taxon>
    </lineage>
</organism>
<keyword evidence="10 12" id="KW-0620">Polyamine biosynthesis</keyword>
<dbReference type="InterPro" id="IPR040634">
    <property type="entry name" value="Arg_decarb_HB"/>
</dbReference>
<feature type="domain" description="Orn/DAP/Arg decarboxylase 2 N-terminal" evidence="15">
    <location>
        <begin position="78"/>
        <end position="342"/>
    </location>
</feature>
<feature type="modified residue" description="N6-(pyridoxal phosphate)lysine" evidence="12 13">
    <location>
        <position position="102"/>
    </location>
</feature>
<dbReference type="FunFam" id="3.20.20.10:FF:000001">
    <property type="entry name" value="Biosynthetic arginine decarboxylase"/>
    <property type="match status" value="1"/>
</dbReference>
<dbReference type="InterPro" id="IPR022657">
    <property type="entry name" value="De-COase2_CS"/>
</dbReference>
<keyword evidence="5 12" id="KW-0479">Metal-binding</keyword>
<dbReference type="EC" id="4.1.1.19" evidence="12"/>
<dbReference type="OrthoDB" id="9802658at2"/>
<dbReference type="PRINTS" id="PR01179">
    <property type="entry name" value="ODADCRBXLASE"/>
</dbReference>
<keyword evidence="19" id="KW-1185">Reference proteome</keyword>
<feature type="active site" description="Proton donor" evidence="14">
    <location>
        <position position="498"/>
    </location>
</feature>
<keyword evidence="7 12" id="KW-0460">Magnesium</keyword>
<evidence type="ECO:0000256" key="2">
    <source>
        <dbReference type="ARBA" id="ARBA00001946"/>
    </source>
</evidence>
<evidence type="ECO:0000259" key="17">
    <source>
        <dbReference type="Pfam" id="PF17944"/>
    </source>
</evidence>
<sequence length="627" mass="70307">MSAWTLDQARSLYNIANWNGGYFHINDRGRVCMRVPGVGDHPGVDLFELAQSLRESGRSSLPVLIRFEDILSDRVRRLRQAFDQAREETGFEGGYTVVYPIKVNQQRSVVERILGEGGDRVGLEAGSKPELMAVLALSRPGGVIVCNGYKDREYLRLALIGRLLGLRVYIVVEKPSELEGVMEAARDLGVRPLLGMRVRLASIGKGKWQNTGGEKAKFGLSASQSLAMLERLREADMLDCMQLLHFHMGSQIANIRDIQAGMSEAGRFYAELRRLGADIRVVDAGGGLGVDYEGSRSRNDCSINYSLQEYANNIVRSLANTCTEYDLPHPQIFTESGRALTAHHAVLVTNVIDTERAPEQDELLPPSEDEALILQDMWRLYENAEGIAPTEVYHDMAHWLSEVQAMYTHGVLDLAQRARAEALYFATCRRLAAESAHRLSREIREEINEKLADKYFCNFSVFQSIPDVWAIEQIFPIMPLHRLDEPPVRRAVLQDLTCDSDGHVERYVDGEGVETSLPLHVLREAEPYLLGIFLVGAYQEILGDLHNLFGDTDSINVVLEPDGGYRLEHPERGDTVDELLRYVHFDPETLARAYREKVASAALDKSLAEQVLGELEQGLSGYTYLEE</sequence>
<dbReference type="InterPro" id="IPR002985">
    <property type="entry name" value="Arg_decrbxlase"/>
</dbReference>
<evidence type="ECO:0000256" key="1">
    <source>
        <dbReference type="ARBA" id="ARBA00001933"/>
    </source>
</evidence>
<evidence type="ECO:0000313" key="18">
    <source>
        <dbReference type="EMBL" id="OOG27838.1"/>
    </source>
</evidence>
<proteinExistence type="inferred from homology"/>
<dbReference type="InterPro" id="IPR022653">
    <property type="entry name" value="De-COase2_pyr-phos_BS"/>
</dbReference>
<evidence type="ECO:0000256" key="4">
    <source>
        <dbReference type="ARBA" id="ARBA00008357"/>
    </source>
</evidence>
<dbReference type="Gene3D" id="2.40.37.10">
    <property type="entry name" value="Lyase, Ornithine Decarboxylase, Chain A, domain 1"/>
    <property type="match status" value="1"/>
</dbReference>
<dbReference type="GO" id="GO:0008295">
    <property type="term" value="P:spermidine biosynthetic process"/>
    <property type="evidence" value="ECO:0007669"/>
    <property type="project" value="UniProtKB-UniRule"/>
</dbReference>
<evidence type="ECO:0000313" key="19">
    <source>
        <dbReference type="Proteomes" id="UP000189462"/>
    </source>
</evidence>
<dbReference type="InterPro" id="IPR041128">
    <property type="entry name" value="Arg_decarbox_C"/>
</dbReference>
<dbReference type="GO" id="GO:0046872">
    <property type="term" value="F:metal ion binding"/>
    <property type="evidence" value="ECO:0007669"/>
    <property type="project" value="UniProtKB-KW"/>
</dbReference>
<evidence type="ECO:0000256" key="11">
    <source>
        <dbReference type="ARBA" id="ARBA00023239"/>
    </source>
</evidence>
<dbReference type="PANTHER" id="PTHR43295">
    <property type="entry name" value="ARGININE DECARBOXYLASE"/>
    <property type="match status" value="1"/>
</dbReference>
<comment type="similarity">
    <text evidence="4 12">Belongs to the Orn/Lys/Arg decarboxylase class-II family. SpeA subfamily.</text>
</comment>
<dbReference type="NCBIfam" id="NF003763">
    <property type="entry name" value="PRK05354.1"/>
    <property type="match status" value="1"/>
</dbReference>
<dbReference type="PANTHER" id="PTHR43295:SF9">
    <property type="entry name" value="BIOSYNTHETIC ARGININE DECARBOXYLASE"/>
    <property type="match status" value="1"/>
</dbReference>
<dbReference type="Gene3D" id="1.20.58.930">
    <property type="match status" value="1"/>
</dbReference>
<dbReference type="AlphaFoldDB" id="A0A1V3NSI9"/>
<dbReference type="GO" id="GO:0008792">
    <property type="term" value="F:arginine decarboxylase activity"/>
    <property type="evidence" value="ECO:0007669"/>
    <property type="project" value="UniProtKB-UniRule"/>
</dbReference>
<evidence type="ECO:0000259" key="15">
    <source>
        <dbReference type="Pfam" id="PF02784"/>
    </source>
</evidence>
<evidence type="ECO:0000259" key="16">
    <source>
        <dbReference type="Pfam" id="PF17810"/>
    </source>
</evidence>
<dbReference type="Pfam" id="PF02784">
    <property type="entry name" value="Orn_Arg_deC_N"/>
    <property type="match status" value="1"/>
</dbReference>
<evidence type="ECO:0000256" key="7">
    <source>
        <dbReference type="ARBA" id="ARBA00022842"/>
    </source>
</evidence>
<reference evidence="18 19" key="1">
    <citation type="submission" date="2017-02" db="EMBL/GenBank/DDBJ databases">
        <title>Genomic diversity within the haloalkaliphilic genus Thioalkalivibrio.</title>
        <authorList>
            <person name="Ahn A.-C."/>
            <person name="Meier-Kolthoff J."/>
            <person name="Overmars L."/>
            <person name="Richter M."/>
            <person name="Woyke T."/>
            <person name="Sorokin D.Y."/>
            <person name="Muyzer G."/>
        </authorList>
    </citation>
    <scope>NUCLEOTIDE SEQUENCE [LARGE SCALE GENOMIC DNA]</scope>
    <source>
        <strain evidence="18 19">ALJD</strain>
    </source>
</reference>
<comment type="cofactor">
    <cofactor evidence="2 12">
        <name>Mg(2+)</name>
        <dbReference type="ChEBI" id="CHEBI:18420"/>
    </cofactor>
</comment>
<evidence type="ECO:0000256" key="9">
    <source>
        <dbReference type="ARBA" id="ARBA00023066"/>
    </source>
</evidence>
<keyword evidence="9 12" id="KW-0745">Spermidine biosynthesis</keyword>